<proteinExistence type="predicted"/>
<evidence type="ECO:0000313" key="1">
    <source>
        <dbReference type="EnsemblMetazoa" id="CLYHEMP003486.1"/>
    </source>
</evidence>
<evidence type="ECO:0000313" key="2">
    <source>
        <dbReference type="Proteomes" id="UP000594262"/>
    </source>
</evidence>
<name>A0A7M5WJ50_9CNID</name>
<dbReference type="EnsemblMetazoa" id="CLYHEMT003486.1">
    <property type="protein sequence ID" value="CLYHEMP003486.1"/>
    <property type="gene ID" value="CLYHEMG003486"/>
</dbReference>
<keyword evidence="2" id="KW-1185">Reference proteome</keyword>
<dbReference type="InterPro" id="IPR027417">
    <property type="entry name" value="P-loop_NTPase"/>
</dbReference>
<reference evidence="1" key="1">
    <citation type="submission" date="2021-01" db="UniProtKB">
        <authorList>
            <consortium name="EnsemblMetazoa"/>
        </authorList>
    </citation>
    <scope>IDENTIFICATION</scope>
</reference>
<dbReference type="SUPFAM" id="SSF52540">
    <property type="entry name" value="P-loop containing nucleoside triphosphate hydrolases"/>
    <property type="match status" value="1"/>
</dbReference>
<dbReference type="AlphaFoldDB" id="A0A7M5WJ50"/>
<protein>
    <submittedName>
        <fullName evidence="1">Uncharacterized protein</fullName>
    </submittedName>
</protein>
<dbReference type="Gene3D" id="3.40.50.300">
    <property type="entry name" value="P-loop containing nucleotide triphosphate hydrolases"/>
    <property type="match status" value="1"/>
</dbReference>
<dbReference type="Proteomes" id="UP000594262">
    <property type="component" value="Unplaced"/>
</dbReference>
<organism evidence="1 2">
    <name type="scientific">Clytia hemisphaerica</name>
    <dbReference type="NCBI Taxonomy" id="252671"/>
    <lineage>
        <taxon>Eukaryota</taxon>
        <taxon>Metazoa</taxon>
        <taxon>Cnidaria</taxon>
        <taxon>Hydrozoa</taxon>
        <taxon>Hydroidolina</taxon>
        <taxon>Leptothecata</taxon>
        <taxon>Obeliida</taxon>
        <taxon>Clytiidae</taxon>
        <taxon>Clytia</taxon>
    </lineage>
</organism>
<accession>A0A7M5WJ50</accession>
<sequence>MVNNKYSFFFWKMSPRVSRLIYFSVLYFQRITKKKRNKEKMIVWLTGSTSAGKTWLGDFLKHYHNFIHLDGDVKIVLEGESDAVKGLIDAFYKYWFDSKEAPLELWVPYYQELCERVIKQYKETPETDIVLSFSTYPRVVRDYVRAEIKRGTGQDLVMVLLDMSKDDYARRQKDKLFEWAKAHNKTVQEIWEDHEKLKAMGEYDMSKLEAYYREAKEMRGVEPIQEDEENSFTIDTNGFHVKVVPEITRILKLKECPDLDNDVIMKMRSERLEGYARLKEEMKKGKS</sequence>